<evidence type="ECO:0000313" key="2">
    <source>
        <dbReference type="EMBL" id="CAI6358195.1"/>
    </source>
</evidence>
<feature type="region of interest" description="Disordered" evidence="1">
    <location>
        <begin position="50"/>
        <end position="72"/>
    </location>
</feature>
<sequence length="101" mass="10764">MSLTCFIDKLDSKNAEANNLKAELEALKNSGPVSSQASVSKPTYATKVASAPKAAVATAPKSKKASEKEQLSKSRKVKATTCFMIEIPSGMTVARQEFGKR</sequence>
<evidence type="ECO:0000256" key="1">
    <source>
        <dbReference type="SAM" id="MobiDB-lite"/>
    </source>
</evidence>
<reference evidence="2 3" key="1">
    <citation type="submission" date="2023-01" db="EMBL/GenBank/DDBJ databases">
        <authorList>
            <person name="Whitehead M."/>
        </authorList>
    </citation>
    <scope>NUCLEOTIDE SEQUENCE [LARGE SCALE GENOMIC DNA]</scope>
</reference>
<gene>
    <name evidence="2" type="ORF">MEUPH1_LOCUS13737</name>
</gene>
<keyword evidence="3" id="KW-1185">Reference proteome</keyword>
<organism evidence="2 3">
    <name type="scientific">Macrosiphum euphorbiae</name>
    <name type="common">potato aphid</name>
    <dbReference type="NCBI Taxonomy" id="13131"/>
    <lineage>
        <taxon>Eukaryota</taxon>
        <taxon>Metazoa</taxon>
        <taxon>Ecdysozoa</taxon>
        <taxon>Arthropoda</taxon>
        <taxon>Hexapoda</taxon>
        <taxon>Insecta</taxon>
        <taxon>Pterygota</taxon>
        <taxon>Neoptera</taxon>
        <taxon>Paraneoptera</taxon>
        <taxon>Hemiptera</taxon>
        <taxon>Sternorrhyncha</taxon>
        <taxon>Aphidomorpha</taxon>
        <taxon>Aphidoidea</taxon>
        <taxon>Aphididae</taxon>
        <taxon>Macrosiphini</taxon>
        <taxon>Macrosiphum</taxon>
    </lineage>
</organism>
<dbReference type="EMBL" id="CARXXK010000002">
    <property type="protein sequence ID" value="CAI6358195.1"/>
    <property type="molecule type" value="Genomic_DNA"/>
</dbReference>
<proteinExistence type="predicted"/>
<dbReference type="Proteomes" id="UP001160148">
    <property type="component" value="Unassembled WGS sequence"/>
</dbReference>
<accession>A0AAV0WQM5</accession>
<comment type="caution">
    <text evidence="2">The sequence shown here is derived from an EMBL/GenBank/DDBJ whole genome shotgun (WGS) entry which is preliminary data.</text>
</comment>
<feature type="compositionally biased region" description="Low complexity" evidence="1">
    <location>
        <begin position="50"/>
        <end position="60"/>
    </location>
</feature>
<dbReference type="AlphaFoldDB" id="A0AAV0WQM5"/>
<evidence type="ECO:0000313" key="3">
    <source>
        <dbReference type="Proteomes" id="UP001160148"/>
    </source>
</evidence>
<name>A0AAV0WQM5_9HEMI</name>
<protein>
    <submittedName>
        <fullName evidence="2">Uncharacterized protein</fullName>
    </submittedName>
</protein>